<gene>
    <name evidence="3" type="ORF">RR49_00196</name>
</gene>
<evidence type="ECO:0000256" key="1">
    <source>
        <dbReference type="SAM" id="MobiDB-lite"/>
    </source>
</evidence>
<feature type="domain" description="HNH nuclease" evidence="2">
    <location>
        <begin position="343"/>
        <end position="395"/>
    </location>
</feature>
<reference evidence="3 4" key="1">
    <citation type="submission" date="2015-02" db="EMBL/GenBank/DDBJ databases">
        <title>Draft genome sequences of ten Microbacterium spp. with emphasis on heavy metal contaminated environments.</title>
        <authorList>
            <person name="Corretto E."/>
        </authorList>
    </citation>
    <scope>NUCLEOTIDE SEQUENCE [LARGE SCALE GENOMIC DNA]</scope>
    <source>
        <strain evidence="3 4">DSM 18659</strain>
    </source>
</reference>
<protein>
    <recommendedName>
        <fullName evidence="2">HNH nuclease domain-containing protein</fullName>
    </recommendedName>
</protein>
<dbReference type="PATRIC" id="fig|400772.4.peg.220"/>
<dbReference type="InterPro" id="IPR003870">
    <property type="entry name" value="DUF222"/>
</dbReference>
<evidence type="ECO:0000259" key="2">
    <source>
        <dbReference type="SMART" id="SM00507"/>
    </source>
</evidence>
<organism evidence="3 4">
    <name type="scientific">Microbacterium ginsengisoli</name>
    <dbReference type="NCBI Taxonomy" id="400772"/>
    <lineage>
        <taxon>Bacteria</taxon>
        <taxon>Bacillati</taxon>
        <taxon>Actinomycetota</taxon>
        <taxon>Actinomycetes</taxon>
        <taxon>Micrococcales</taxon>
        <taxon>Microbacteriaceae</taxon>
        <taxon>Microbacterium</taxon>
    </lineage>
</organism>
<dbReference type="OrthoDB" id="3261064at2"/>
<proteinExistence type="predicted"/>
<dbReference type="AlphaFoldDB" id="A0A0F0M0V8"/>
<dbReference type="Gene3D" id="1.10.30.50">
    <property type="match status" value="1"/>
</dbReference>
<keyword evidence="4" id="KW-1185">Reference proteome</keyword>
<evidence type="ECO:0000313" key="4">
    <source>
        <dbReference type="Proteomes" id="UP000033451"/>
    </source>
</evidence>
<accession>A0A0F0M0V8</accession>
<dbReference type="Pfam" id="PF02720">
    <property type="entry name" value="DUF222"/>
    <property type="match status" value="1"/>
</dbReference>
<dbReference type="RefSeq" id="WP_045245942.1">
    <property type="nucleotide sequence ID" value="NZ_JYIY01000042.1"/>
</dbReference>
<dbReference type="EMBL" id="JYIY01000042">
    <property type="protein sequence ID" value="KJL43336.1"/>
    <property type="molecule type" value="Genomic_DNA"/>
</dbReference>
<feature type="region of interest" description="Disordered" evidence="1">
    <location>
        <begin position="430"/>
        <end position="459"/>
    </location>
</feature>
<comment type="caution">
    <text evidence="3">The sequence shown here is derived from an EMBL/GenBank/DDBJ whole genome shotgun (WGS) entry which is preliminary data.</text>
</comment>
<dbReference type="Proteomes" id="UP000033451">
    <property type="component" value="Unassembled WGS sequence"/>
</dbReference>
<dbReference type="SMART" id="SM00507">
    <property type="entry name" value="HNHc"/>
    <property type="match status" value="1"/>
</dbReference>
<evidence type="ECO:0000313" key="3">
    <source>
        <dbReference type="EMBL" id="KJL43336.1"/>
    </source>
</evidence>
<sequence length="459" mass="49875">MHSTSATTLLAADQRAWNDVVGAIDLAERIVARAEVERMRALAAAGRLVRDLAADTPTRVREHDMVLRSLSAEIGAVARRSDRSVQRDIGDAIELVEHYPATLSRWEAGDITRAHVRTIVDCGAIVPIDARADFDTDAAALATHHSPGRLRRLLEQLADDMHPRSLVERHVDARAERCVRVVARGEGMSDLIVTTPTLLADAVYDRLTQQARMLIDTRAHVDAGADVDAHSCVDAADTRSIDQVRADLVTDMLLTVAPSADPTRTDDGPGALGAIRAKVQIVVPVATLLGDDDRSAEHAGRGPLDADTARRLAGATRCPWERVLTHPITGQVLAVDTYQRPAALDRYLRARDQHCRFPGCRVPAVRCEVDHTTDWALGGKTEASNLAHLCQRHHSMKQFTAWTVRQHPGGILEWTSPGGRTYLDHPAGAGAHAVTFTPDPPGDTGSRAHPRHDESTAPF</sequence>
<dbReference type="CDD" id="cd00085">
    <property type="entry name" value="HNHc"/>
    <property type="match status" value="1"/>
</dbReference>
<name>A0A0F0M0V8_9MICO</name>
<dbReference type="STRING" id="400772.RR49_00196"/>
<dbReference type="InterPro" id="IPR003615">
    <property type="entry name" value="HNH_nuc"/>
</dbReference>